<dbReference type="RefSeq" id="WP_073610876.1">
    <property type="nucleotide sequence ID" value="NZ_MRCG01000026.1"/>
</dbReference>
<dbReference type="PANTHER" id="PTHR44145">
    <property type="entry name" value="DNAJ HOMOLOG SUBFAMILY A MEMBER 3, MITOCHONDRIAL"/>
    <property type="match status" value="1"/>
</dbReference>
<comment type="caution">
    <text evidence="3">The sequence shown here is derived from an EMBL/GenBank/DDBJ whole genome shotgun (WGS) entry which is preliminary data.</text>
</comment>
<dbReference type="PROSITE" id="PS00636">
    <property type="entry name" value="DNAJ_1"/>
    <property type="match status" value="1"/>
</dbReference>
<gene>
    <name evidence="3" type="ORF">NIES30_23465</name>
</gene>
<organism evidence="3 4">
    <name type="scientific">Phormidium tenue NIES-30</name>
    <dbReference type="NCBI Taxonomy" id="549789"/>
    <lineage>
        <taxon>Bacteria</taxon>
        <taxon>Bacillati</taxon>
        <taxon>Cyanobacteriota</taxon>
        <taxon>Cyanophyceae</taxon>
        <taxon>Oscillatoriophycideae</taxon>
        <taxon>Oscillatoriales</taxon>
        <taxon>Oscillatoriaceae</taxon>
        <taxon>Phormidium</taxon>
    </lineage>
</organism>
<evidence type="ECO:0000313" key="3">
    <source>
        <dbReference type="EMBL" id="OKH44090.1"/>
    </source>
</evidence>
<dbReference type="InterPro" id="IPR051938">
    <property type="entry name" value="Apopto_cytoskel_mod"/>
</dbReference>
<dbReference type="PROSITE" id="PS50076">
    <property type="entry name" value="DNAJ_2"/>
    <property type="match status" value="1"/>
</dbReference>
<dbReference type="AlphaFoldDB" id="A0A1U7IZ42"/>
<dbReference type="Pfam" id="PF00226">
    <property type="entry name" value="DnaJ"/>
    <property type="match status" value="1"/>
</dbReference>
<protein>
    <recommendedName>
        <fullName evidence="2">J domain-containing protein</fullName>
    </recommendedName>
</protein>
<evidence type="ECO:0000259" key="2">
    <source>
        <dbReference type="PROSITE" id="PS50076"/>
    </source>
</evidence>
<dbReference type="PRINTS" id="PR00625">
    <property type="entry name" value="JDOMAIN"/>
</dbReference>
<evidence type="ECO:0000313" key="4">
    <source>
        <dbReference type="Proteomes" id="UP000185557"/>
    </source>
</evidence>
<dbReference type="OrthoDB" id="9779889at2"/>
<dbReference type="Proteomes" id="UP000185557">
    <property type="component" value="Unassembled WGS sequence"/>
</dbReference>
<reference evidence="3 4" key="1">
    <citation type="submission" date="2016-11" db="EMBL/GenBank/DDBJ databases">
        <title>Draft Genome Sequences of Nine Cyanobacterial Strains from Diverse Habitats.</title>
        <authorList>
            <person name="Zhu T."/>
            <person name="Hou S."/>
            <person name="Lu X."/>
            <person name="Hess W.R."/>
        </authorList>
    </citation>
    <scope>NUCLEOTIDE SEQUENCE [LARGE SCALE GENOMIC DNA]</scope>
    <source>
        <strain evidence="3 4">NIES-30</strain>
    </source>
</reference>
<dbReference type="EMBL" id="MRCG01000026">
    <property type="protein sequence ID" value="OKH44090.1"/>
    <property type="molecule type" value="Genomic_DNA"/>
</dbReference>
<dbReference type="InterPro" id="IPR001623">
    <property type="entry name" value="DnaJ_domain"/>
</dbReference>
<keyword evidence="1" id="KW-0143">Chaperone</keyword>
<dbReference type="SMART" id="SM00271">
    <property type="entry name" value="DnaJ"/>
    <property type="match status" value="1"/>
</dbReference>
<dbReference type="STRING" id="549789.NIES30_23465"/>
<name>A0A1U7IZ42_9CYAN</name>
<feature type="domain" description="J" evidence="2">
    <location>
        <begin position="9"/>
        <end position="74"/>
    </location>
</feature>
<evidence type="ECO:0000256" key="1">
    <source>
        <dbReference type="ARBA" id="ARBA00023186"/>
    </source>
</evidence>
<sequence>MPTPPESTDYYAVLKVNRQASLLTIKQAYRKLARQLHPDLNPSDAAAVEQFKALNEAYEVLSDPAKRIQYDRYGAYWKKAEKGYTTTNHSDSRQNDDFDEMEFGRFGRFEDLLGDLLNRYS</sequence>
<accession>A0A1U7IZ42</accession>
<dbReference type="SUPFAM" id="SSF46565">
    <property type="entry name" value="Chaperone J-domain"/>
    <property type="match status" value="1"/>
</dbReference>
<dbReference type="InterPro" id="IPR018253">
    <property type="entry name" value="DnaJ_domain_CS"/>
</dbReference>
<dbReference type="InterPro" id="IPR036869">
    <property type="entry name" value="J_dom_sf"/>
</dbReference>
<dbReference type="Gene3D" id="1.10.287.110">
    <property type="entry name" value="DnaJ domain"/>
    <property type="match status" value="1"/>
</dbReference>
<proteinExistence type="predicted"/>
<dbReference type="PANTHER" id="PTHR44145:SF3">
    <property type="entry name" value="DNAJ HOMOLOG SUBFAMILY A MEMBER 3, MITOCHONDRIAL"/>
    <property type="match status" value="1"/>
</dbReference>
<keyword evidence="4" id="KW-1185">Reference proteome</keyword>
<dbReference type="CDD" id="cd06257">
    <property type="entry name" value="DnaJ"/>
    <property type="match status" value="1"/>
</dbReference>